<accession>A0ABV9PGG4</accession>
<evidence type="ECO:0000313" key="1">
    <source>
        <dbReference type="EMBL" id="MFC4748432.1"/>
    </source>
</evidence>
<dbReference type="RefSeq" id="WP_213258420.1">
    <property type="nucleotide sequence ID" value="NZ_JAGYWA010000005.1"/>
</dbReference>
<proteinExistence type="predicted"/>
<sequence>MVKSILNLEGSHELTINEKKNINSEVYPQEPICGYTAWYTSEIVCLNDPAHYQAV</sequence>
<comment type="caution">
    <text evidence="1">The sequence shown here is derived from an EMBL/GenBank/DDBJ whole genome shotgun (WGS) entry which is preliminary data.</text>
</comment>
<organism evidence="1 2">
    <name type="scientific">Flavobacterium branchiicola</name>
    <dbReference type="NCBI Taxonomy" id="1114875"/>
    <lineage>
        <taxon>Bacteria</taxon>
        <taxon>Pseudomonadati</taxon>
        <taxon>Bacteroidota</taxon>
        <taxon>Flavobacteriia</taxon>
        <taxon>Flavobacteriales</taxon>
        <taxon>Flavobacteriaceae</taxon>
        <taxon>Flavobacterium</taxon>
    </lineage>
</organism>
<evidence type="ECO:0000313" key="2">
    <source>
        <dbReference type="Proteomes" id="UP001595935"/>
    </source>
</evidence>
<keyword evidence="2" id="KW-1185">Reference proteome</keyword>
<reference evidence="2" key="1">
    <citation type="journal article" date="2019" name="Int. J. Syst. Evol. Microbiol.">
        <title>The Global Catalogue of Microorganisms (GCM) 10K type strain sequencing project: providing services to taxonomists for standard genome sequencing and annotation.</title>
        <authorList>
            <consortium name="The Broad Institute Genomics Platform"/>
            <consortium name="The Broad Institute Genome Sequencing Center for Infectious Disease"/>
            <person name="Wu L."/>
            <person name="Ma J."/>
        </authorList>
    </citation>
    <scope>NUCLEOTIDE SEQUENCE [LARGE SCALE GENOMIC DNA]</scope>
    <source>
        <strain evidence="2">WYCCWR 13023</strain>
    </source>
</reference>
<dbReference type="Proteomes" id="UP001595935">
    <property type="component" value="Unassembled WGS sequence"/>
</dbReference>
<gene>
    <name evidence="1" type="ORF">ACFO5S_13315</name>
</gene>
<dbReference type="EMBL" id="JBHSGV010000005">
    <property type="protein sequence ID" value="MFC4748432.1"/>
    <property type="molecule type" value="Genomic_DNA"/>
</dbReference>
<name>A0ABV9PGG4_9FLAO</name>
<protein>
    <submittedName>
        <fullName evidence="1">Uncharacterized protein</fullName>
    </submittedName>
</protein>